<dbReference type="InterPro" id="IPR036271">
    <property type="entry name" value="Tet_transcr_reg_TetR-rel_C_sf"/>
</dbReference>
<evidence type="ECO:0000256" key="2">
    <source>
        <dbReference type="ARBA" id="ARBA00023125"/>
    </source>
</evidence>
<dbReference type="AlphaFoldDB" id="A0A934NRB5"/>
<dbReference type="PROSITE" id="PS50977">
    <property type="entry name" value="HTH_TETR_2"/>
    <property type="match status" value="1"/>
</dbReference>
<evidence type="ECO:0000256" key="1">
    <source>
        <dbReference type="ARBA" id="ARBA00023015"/>
    </source>
</evidence>
<dbReference type="InterPro" id="IPR009057">
    <property type="entry name" value="Homeodomain-like_sf"/>
</dbReference>
<feature type="DNA-binding region" description="H-T-H motif" evidence="4">
    <location>
        <begin position="57"/>
        <end position="76"/>
    </location>
</feature>
<protein>
    <submittedName>
        <fullName evidence="7">TetR/AcrR family transcriptional regulator</fullName>
    </submittedName>
</protein>
<dbReference type="SUPFAM" id="SSF48498">
    <property type="entry name" value="Tetracyclin repressor-like, C-terminal domain"/>
    <property type="match status" value="1"/>
</dbReference>
<dbReference type="GO" id="GO:0003700">
    <property type="term" value="F:DNA-binding transcription factor activity"/>
    <property type="evidence" value="ECO:0007669"/>
    <property type="project" value="TreeGrafter"/>
</dbReference>
<keyword evidence="1" id="KW-0805">Transcription regulation</keyword>
<dbReference type="InterPro" id="IPR001647">
    <property type="entry name" value="HTH_TetR"/>
</dbReference>
<dbReference type="PANTHER" id="PTHR30055:SF234">
    <property type="entry name" value="HTH-TYPE TRANSCRIPTIONAL REGULATOR BETI"/>
    <property type="match status" value="1"/>
</dbReference>
<evidence type="ECO:0000259" key="6">
    <source>
        <dbReference type="PROSITE" id="PS50977"/>
    </source>
</evidence>
<dbReference type="EMBL" id="JAEMNV010000003">
    <property type="protein sequence ID" value="MBJ8339800.1"/>
    <property type="molecule type" value="Genomic_DNA"/>
</dbReference>
<evidence type="ECO:0000313" key="7">
    <source>
        <dbReference type="EMBL" id="MBJ8339800.1"/>
    </source>
</evidence>
<dbReference type="Gene3D" id="1.10.10.60">
    <property type="entry name" value="Homeodomain-like"/>
    <property type="match status" value="1"/>
</dbReference>
<evidence type="ECO:0000256" key="4">
    <source>
        <dbReference type="PROSITE-ProRule" id="PRU00335"/>
    </source>
</evidence>
<accession>A0A934NRB5</accession>
<dbReference type="Proteomes" id="UP000655868">
    <property type="component" value="Unassembled WGS sequence"/>
</dbReference>
<gene>
    <name evidence="7" type="ORF">JGU71_12970</name>
</gene>
<dbReference type="Gene3D" id="1.10.357.10">
    <property type="entry name" value="Tetracycline Repressor, domain 2"/>
    <property type="match status" value="1"/>
</dbReference>
<dbReference type="Pfam" id="PF00440">
    <property type="entry name" value="TetR_N"/>
    <property type="match status" value="1"/>
</dbReference>
<keyword evidence="3" id="KW-0804">Transcription</keyword>
<dbReference type="GO" id="GO:0000976">
    <property type="term" value="F:transcription cis-regulatory region binding"/>
    <property type="evidence" value="ECO:0007669"/>
    <property type="project" value="TreeGrafter"/>
</dbReference>
<name>A0A934NRB5_9NOCA</name>
<dbReference type="SUPFAM" id="SSF46689">
    <property type="entry name" value="Homeodomain-like"/>
    <property type="match status" value="1"/>
</dbReference>
<evidence type="ECO:0000313" key="8">
    <source>
        <dbReference type="Proteomes" id="UP000655868"/>
    </source>
</evidence>
<comment type="caution">
    <text evidence="7">The sequence shown here is derived from an EMBL/GenBank/DDBJ whole genome shotgun (WGS) entry which is preliminary data.</text>
</comment>
<evidence type="ECO:0000256" key="5">
    <source>
        <dbReference type="SAM" id="MobiDB-lite"/>
    </source>
</evidence>
<sequence length="229" mass="25213">MSVQRPDAESDSVVPPSLARASLLREPPATQRGNRTRAALIEAARVVFERDGYVDARLTDIAKEANCATGSFYTYFAGKDEILAAVLEIAQEDMLHPGTGRVAPADDPHAVIEASNRAYFEAYQRNSRLMGLLEQVSNVDPAFRELRRRRSDAFVQRNARSIADLQRRGLADRELDAELASRALSSMISRLAYGAFVVGDGPGDSATFEQLVFTATRIWANALRIPDQT</sequence>
<reference evidence="7" key="1">
    <citation type="submission" date="2020-12" db="EMBL/GenBank/DDBJ databases">
        <title>Antrihabitans popcorni sp. nov. and Antrihabitans auranticaus sp. nov., isolated from a larva cave.</title>
        <authorList>
            <person name="Lee S.D."/>
            <person name="Kim I.S."/>
        </authorList>
    </citation>
    <scope>NUCLEOTIDE SEQUENCE</scope>
    <source>
        <strain evidence="7">YC3-6</strain>
    </source>
</reference>
<feature type="domain" description="HTH tetR-type" evidence="6">
    <location>
        <begin position="34"/>
        <end position="94"/>
    </location>
</feature>
<proteinExistence type="predicted"/>
<feature type="region of interest" description="Disordered" evidence="5">
    <location>
        <begin position="1"/>
        <end position="32"/>
    </location>
</feature>
<dbReference type="PRINTS" id="PR00455">
    <property type="entry name" value="HTHTETR"/>
</dbReference>
<dbReference type="RefSeq" id="WP_199704503.1">
    <property type="nucleotide sequence ID" value="NZ_JAEMNV010000003.1"/>
</dbReference>
<dbReference type="PANTHER" id="PTHR30055">
    <property type="entry name" value="HTH-TYPE TRANSCRIPTIONAL REGULATOR RUTR"/>
    <property type="match status" value="1"/>
</dbReference>
<dbReference type="InterPro" id="IPR050109">
    <property type="entry name" value="HTH-type_TetR-like_transc_reg"/>
</dbReference>
<organism evidence="7 8">
    <name type="scientific">Antrihabitans stalagmiti</name>
    <dbReference type="NCBI Taxonomy" id="2799499"/>
    <lineage>
        <taxon>Bacteria</taxon>
        <taxon>Bacillati</taxon>
        <taxon>Actinomycetota</taxon>
        <taxon>Actinomycetes</taxon>
        <taxon>Mycobacteriales</taxon>
        <taxon>Nocardiaceae</taxon>
        <taxon>Antrihabitans</taxon>
    </lineage>
</organism>
<keyword evidence="2 4" id="KW-0238">DNA-binding</keyword>
<keyword evidence="8" id="KW-1185">Reference proteome</keyword>
<evidence type="ECO:0000256" key="3">
    <source>
        <dbReference type="ARBA" id="ARBA00023163"/>
    </source>
</evidence>